<reference evidence="2 3" key="1">
    <citation type="submission" date="2023-03" db="EMBL/GenBank/DDBJ databases">
        <title>Bacillus Genome Sequencing.</title>
        <authorList>
            <person name="Dunlap C."/>
        </authorList>
    </citation>
    <scope>NUCLEOTIDE SEQUENCE [LARGE SCALE GENOMIC DNA]</scope>
    <source>
        <strain evidence="2 3">B-23453</strain>
    </source>
</reference>
<protein>
    <submittedName>
        <fullName evidence="2">Helix-turn-helix domain-containing protein</fullName>
    </submittedName>
</protein>
<proteinExistence type="predicted"/>
<dbReference type="InterPro" id="IPR036388">
    <property type="entry name" value="WH-like_DNA-bd_sf"/>
</dbReference>
<sequence>MKQLDVLDITSFEQAKVLSHELRRRILSQYTDNQVPRTAKQLADQMNLPASKVHYHVRELVKAGLLGLTGTNEVNGIVEKYYLPVAKDFRIVLKDMDTQLEGKQKIINQTLTEFRKGFLQAMAEEAENSMLDVYHLHLTASEKEELTKEIKSLGEKWHQKVKERETDEMKSQYEIVLSVYKKESD</sequence>
<accession>A0ABU6MF48</accession>
<gene>
    <name evidence="2" type="ORF">P4T90_09470</name>
</gene>
<keyword evidence="3" id="KW-1185">Reference proteome</keyword>
<dbReference type="Proteomes" id="UP001341444">
    <property type="component" value="Unassembled WGS sequence"/>
</dbReference>
<keyword evidence="1" id="KW-0238">DNA-binding</keyword>
<organism evidence="2 3">
    <name type="scientific">Heyndrickxia acidicola</name>
    <dbReference type="NCBI Taxonomy" id="209389"/>
    <lineage>
        <taxon>Bacteria</taxon>
        <taxon>Bacillati</taxon>
        <taxon>Bacillota</taxon>
        <taxon>Bacilli</taxon>
        <taxon>Bacillales</taxon>
        <taxon>Bacillaceae</taxon>
        <taxon>Heyndrickxia</taxon>
    </lineage>
</organism>
<dbReference type="EMBL" id="JARMAB010000012">
    <property type="protein sequence ID" value="MED1203307.1"/>
    <property type="molecule type" value="Genomic_DNA"/>
</dbReference>
<dbReference type="InterPro" id="IPR011991">
    <property type="entry name" value="ArsR-like_HTH"/>
</dbReference>
<comment type="caution">
    <text evidence="2">The sequence shown here is derived from an EMBL/GenBank/DDBJ whole genome shotgun (WGS) entry which is preliminary data.</text>
</comment>
<evidence type="ECO:0000256" key="1">
    <source>
        <dbReference type="ARBA" id="ARBA00023125"/>
    </source>
</evidence>
<dbReference type="RefSeq" id="WP_066269097.1">
    <property type="nucleotide sequence ID" value="NZ_JARMAB010000012.1"/>
</dbReference>
<dbReference type="InterPro" id="IPR036390">
    <property type="entry name" value="WH_DNA-bd_sf"/>
</dbReference>
<dbReference type="Pfam" id="PF12840">
    <property type="entry name" value="HTH_20"/>
    <property type="match status" value="1"/>
</dbReference>
<name>A0ABU6MF48_9BACI</name>
<dbReference type="CDD" id="cd00090">
    <property type="entry name" value="HTH_ARSR"/>
    <property type="match status" value="1"/>
</dbReference>
<evidence type="ECO:0000313" key="2">
    <source>
        <dbReference type="EMBL" id="MED1203307.1"/>
    </source>
</evidence>
<evidence type="ECO:0000313" key="3">
    <source>
        <dbReference type="Proteomes" id="UP001341444"/>
    </source>
</evidence>
<dbReference type="SUPFAM" id="SSF46785">
    <property type="entry name" value="Winged helix' DNA-binding domain"/>
    <property type="match status" value="1"/>
</dbReference>
<dbReference type="Gene3D" id="1.10.10.10">
    <property type="entry name" value="Winged helix-like DNA-binding domain superfamily/Winged helix DNA-binding domain"/>
    <property type="match status" value="1"/>
</dbReference>